<organism evidence="4 5">
    <name type="scientific">Ambrosia artemisiifolia</name>
    <name type="common">Common ragweed</name>
    <dbReference type="NCBI Taxonomy" id="4212"/>
    <lineage>
        <taxon>Eukaryota</taxon>
        <taxon>Viridiplantae</taxon>
        <taxon>Streptophyta</taxon>
        <taxon>Embryophyta</taxon>
        <taxon>Tracheophyta</taxon>
        <taxon>Spermatophyta</taxon>
        <taxon>Magnoliopsida</taxon>
        <taxon>eudicotyledons</taxon>
        <taxon>Gunneridae</taxon>
        <taxon>Pentapetalae</taxon>
        <taxon>asterids</taxon>
        <taxon>campanulids</taxon>
        <taxon>Asterales</taxon>
        <taxon>Asteraceae</taxon>
        <taxon>Asteroideae</taxon>
        <taxon>Heliantheae alliance</taxon>
        <taxon>Heliantheae</taxon>
        <taxon>Ambrosia</taxon>
    </lineage>
</organism>
<reference evidence="4" key="1">
    <citation type="submission" date="2022-06" db="EMBL/GenBank/DDBJ databases">
        <title>Uncovering the hologenomic basis of an extraordinary plant invasion.</title>
        <authorList>
            <person name="Bieker V.C."/>
            <person name="Martin M.D."/>
            <person name="Gilbert T."/>
            <person name="Hodgins K."/>
            <person name="Battlay P."/>
            <person name="Petersen B."/>
            <person name="Wilson J."/>
        </authorList>
    </citation>
    <scope>NUCLEOTIDE SEQUENCE</scope>
    <source>
        <strain evidence="4">AA19_3_7</strain>
        <tissue evidence="4">Leaf</tissue>
    </source>
</reference>
<dbReference type="Proteomes" id="UP001206925">
    <property type="component" value="Unassembled WGS sequence"/>
</dbReference>
<evidence type="ECO:0000259" key="3">
    <source>
        <dbReference type="Pfam" id="PF07859"/>
    </source>
</evidence>
<gene>
    <name evidence="4" type="ORF">M8C21_016119</name>
</gene>
<evidence type="ECO:0000313" key="5">
    <source>
        <dbReference type="Proteomes" id="UP001206925"/>
    </source>
</evidence>
<dbReference type="InterPro" id="IPR050466">
    <property type="entry name" value="Carboxylest/Gibb_receptor"/>
</dbReference>
<dbReference type="EMBL" id="JAMZMK010009382">
    <property type="protein sequence ID" value="KAI7736068.1"/>
    <property type="molecule type" value="Genomic_DNA"/>
</dbReference>
<evidence type="ECO:0000313" key="4">
    <source>
        <dbReference type="EMBL" id="KAI7736068.1"/>
    </source>
</evidence>
<dbReference type="GO" id="GO:0016787">
    <property type="term" value="F:hydrolase activity"/>
    <property type="evidence" value="ECO:0007669"/>
    <property type="project" value="InterPro"/>
</dbReference>
<dbReference type="AlphaFoldDB" id="A0AAD5C687"/>
<dbReference type="Pfam" id="PF07859">
    <property type="entry name" value="Abhydrolase_3"/>
    <property type="match status" value="1"/>
</dbReference>
<dbReference type="PANTHER" id="PTHR23024:SF546">
    <property type="entry name" value="CARBOXYLESTERASE 120-RELATED"/>
    <property type="match status" value="1"/>
</dbReference>
<proteinExistence type="inferred from homology"/>
<feature type="compositionally biased region" description="Polar residues" evidence="2">
    <location>
        <begin position="25"/>
        <end position="36"/>
    </location>
</feature>
<keyword evidence="5" id="KW-1185">Reference proteome</keyword>
<feature type="region of interest" description="Disordered" evidence="2">
    <location>
        <begin position="17"/>
        <end position="36"/>
    </location>
</feature>
<dbReference type="Gene3D" id="3.40.50.1820">
    <property type="entry name" value="alpha/beta hydrolase"/>
    <property type="match status" value="1"/>
</dbReference>
<comment type="caution">
    <text evidence="4">The sequence shown here is derived from an EMBL/GenBank/DDBJ whole genome shotgun (WGS) entry which is preliminary data.</text>
</comment>
<dbReference type="InterPro" id="IPR029058">
    <property type="entry name" value="AB_hydrolase_fold"/>
</dbReference>
<protein>
    <recommendedName>
        <fullName evidence="3">Alpha/beta hydrolase fold-3 domain-containing protein</fullName>
    </recommendedName>
</protein>
<sequence>MSDHKLPAYELPPLIVRNPDGSYTRPGSSSYSPSITDQYSDTPVLTKDITINHVSKTWARIHIPKETLTMTGTPIKKLPLIVYYHAGGFVVLTAATTVAQEFCNQLAAQVPAVVVNVDYRLAPEHRLPAAYEDGVEALHWIKSTNDPWLTKFADFSNCYLMGSSAGGNLAYHVGLRLSEQVSALKPLEIKGLILHNPYFGGVERMDSEIRLASAQTDFTLSLSDAMWDLALPVGANRNHEYCNPMMCGGLEGMGTVKAVGWKVLVAIRYGDLMIDRQMEFAKGLESKGVECKCCYGDGDHCTEYFDKSKAKDLCAEISSFFSLVNVVNG</sequence>
<comment type="similarity">
    <text evidence="1">Belongs to the 'GDXG' lipolytic enzyme family.</text>
</comment>
<accession>A0AAD5C687</accession>
<dbReference type="SUPFAM" id="SSF53474">
    <property type="entry name" value="alpha/beta-Hydrolases"/>
    <property type="match status" value="1"/>
</dbReference>
<evidence type="ECO:0000256" key="2">
    <source>
        <dbReference type="SAM" id="MobiDB-lite"/>
    </source>
</evidence>
<evidence type="ECO:0000256" key="1">
    <source>
        <dbReference type="ARBA" id="ARBA00010515"/>
    </source>
</evidence>
<name>A0AAD5C687_AMBAR</name>
<dbReference type="PANTHER" id="PTHR23024">
    <property type="entry name" value="ARYLACETAMIDE DEACETYLASE"/>
    <property type="match status" value="1"/>
</dbReference>
<dbReference type="InterPro" id="IPR013094">
    <property type="entry name" value="AB_hydrolase_3"/>
</dbReference>
<feature type="domain" description="Alpha/beta hydrolase fold-3" evidence="3">
    <location>
        <begin position="81"/>
        <end position="295"/>
    </location>
</feature>